<evidence type="ECO:0000256" key="3">
    <source>
        <dbReference type="ARBA" id="ARBA00008040"/>
    </source>
</evidence>
<dbReference type="SUPFAM" id="SSF56425">
    <property type="entry name" value="Succinate dehydrogenase/fumarate reductase flavoprotein, catalytic domain"/>
    <property type="match status" value="1"/>
</dbReference>
<dbReference type="InterPro" id="IPR036188">
    <property type="entry name" value="FAD/NAD-bd_sf"/>
</dbReference>
<organism evidence="13 14">
    <name type="scientific">Sulfurimonas hongkongensis</name>
    <dbReference type="NCBI Taxonomy" id="1172190"/>
    <lineage>
        <taxon>Bacteria</taxon>
        <taxon>Pseudomonadati</taxon>
        <taxon>Campylobacterota</taxon>
        <taxon>Epsilonproteobacteria</taxon>
        <taxon>Campylobacterales</taxon>
        <taxon>Sulfurimonadaceae</taxon>
        <taxon>Sulfurimonas</taxon>
    </lineage>
</organism>
<name>T0JTD7_9BACT</name>
<evidence type="ECO:0000259" key="12">
    <source>
        <dbReference type="Pfam" id="PF02910"/>
    </source>
</evidence>
<dbReference type="Proteomes" id="UP000015520">
    <property type="component" value="Unassembled WGS sequence"/>
</dbReference>
<comment type="caution">
    <text evidence="13">The sequence shown here is derived from an EMBL/GenBank/DDBJ whole genome shotgun (WGS) entry which is preliminary data.</text>
</comment>
<dbReference type="SUPFAM" id="SSF46977">
    <property type="entry name" value="Succinate dehydrogenase/fumarate reductase flavoprotein C-terminal domain"/>
    <property type="match status" value="1"/>
</dbReference>
<dbReference type="InterPro" id="IPR015939">
    <property type="entry name" value="Fum_Rdtase/Succ_DH_flav-like_C"/>
</dbReference>
<keyword evidence="9" id="KW-0472">Membrane</keyword>
<evidence type="ECO:0000259" key="11">
    <source>
        <dbReference type="Pfam" id="PF00890"/>
    </source>
</evidence>
<proteinExistence type="inferred from homology"/>
<keyword evidence="8" id="KW-0560">Oxidoreductase</keyword>
<dbReference type="Gene3D" id="3.90.700.10">
    <property type="entry name" value="Succinate dehydrogenase/fumarate reductase flavoprotein, catalytic domain"/>
    <property type="match status" value="1"/>
</dbReference>
<dbReference type="FunFam" id="3.90.700.10:FF:000005">
    <property type="entry name" value="Succinate dehydrogenase flavoprotein subunit"/>
    <property type="match status" value="1"/>
</dbReference>
<dbReference type="AlphaFoldDB" id="T0JTD7"/>
<dbReference type="PANTHER" id="PTHR11632">
    <property type="entry name" value="SUCCINATE DEHYDROGENASE 2 FLAVOPROTEIN SUBUNIT"/>
    <property type="match status" value="1"/>
</dbReference>
<feature type="domain" description="FAD-dependent oxidoreductase 2 FAD-binding" evidence="11">
    <location>
        <begin position="4"/>
        <end position="373"/>
    </location>
</feature>
<dbReference type="SUPFAM" id="SSF51905">
    <property type="entry name" value="FAD/NAD(P)-binding domain"/>
    <property type="match status" value="1"/>
</dbReference>
<keyword evidence="7" id="KW-0249">Electron transport</keyword>
<evidence type="ECO:0000256" key="1">
    <source>
        <dbReference type="ARBA" id="ARBA00001974"/>
    </source>
</evidence>
<evidence type="ECO:0000256" key="4">
    <source>
        <dbReference type="ARBA" id="ARBA00022448"/>
    </source>
</evidence>
<dbReference type="RefSeq" id="WP_021286758.1">
    <property type="nucleotide sequence ID" value="NZ_AUPZ01000003.1"/>
</dbReference>
<evidence type="ECO:0000256" key="6">
    <source>
        <dbReference type="ARBA" id="ARBA00022827"/>
    </source>
</evidence>
<reference evidence="13 14" key="1">
    <citation type="submission" date="2013-07" db="EMBL/GenBank/DDBJ databases">
        <title>Sulfurimonas hongkongensis AST-10 Genome Sequencing.</title>
        <authorList>
            <person name="Cai L."/>
            <person name="Zhang T."/>
        </authorList>
    </citation>
    <scope>NUCLEOTIDE SEQUENCE [LARGE SCALE GENOMIC DNA]</scope>
    <source>
        <strain evidence="13 14">AST-10</strain>
    </source>
</reference>
<keyword evidence="5" id="KW-0285">Flavoprotein</keyword>
<dbReference type="GO" id="GO:0000104">
    <property type="term" value="F:succinate dehydrogenase activity"/>
    <property type="evidence" value="ECO:0007669"/>
    <property type="project" value="TreeGrafter"/>
</dbReference>
<comment type="similarity">
    <text evidence="3">Belongs to the FAD-dependent oxidoreductase 2 family. FRD/SDH subfamily.</text>
</comment>
<dbReference type="Gene3D" id="3.50.50.60">
    <property type="entry name" value="FAD/NAD(P)-binding domain"/>
    <property type="match status" value="1"/>
</dbReference>
<evidence type="ECO:0000313" key="14">
    <source>
        <dbReference type="Proteomes" id="UP000015520"/>
    </source>
</evidence>
<dbReference type="GO" id="GO:0050660">
    <property type="term" value="F:flavin adenine dinucleotide binding"/>
    <property type="evidence" value="ECO:0007669"/>
    <property type="project" value="InterPro"/>
</dbReference>
<evidence type="ECO:0000256" key="9">
    <source>
        <dbReference type="ARBA" id="ARBA00023136"/>
    </source>
</evidence>
<dbReference type="InterPro" id="IPR003953">
    <property type="entry name" value="FAD-dep_OxRdtase_2_FAD-bd"/>
</dbReference>
<dbReference type="PATRIC" id="fig|1172190.3.peg.467"/>
<evidence type="ECO:0000256" key="8">
    <source>
        <dbReference type="ARBA" id="ARBA00023002"/>
    </source>
</evidence>
<dbReference type="PRINTS" id="PR00368">
    <property type="entry name" value="FADPNR"/>
</dbReference>
<dbReference type="Pfam" id="PF02910">
    <property type="entry name" value="Succ_DH_flav_C"/>
    <property type="match status" value="1"/>
</dbReference>
<dbReference type="GO" id="GO:0009055">
    <property type="term" value="F:electron transfer activity"/>
    <property type="evidence" value="ECO:0007669"/>
    <property type="project" value="TreeGrafter"/>
</dbReference>
<comment type="cofactor">
    <cofactor evidence="1">
        <name>FAD</name>
        <dbReference type="ChEBI" id="CHEBI:57692"/>
    </cofactor>
</comment>
<evidence type="ECO:0000256" key="7">
    <source>
        <dbReference type="ARBA" id="ARBA00022982"/>
    </source>
</evidence>
<evidence type="ECO:0000256" key="2">
    <source>
        <dbReference type="ARBA" id="ARBA00004202"/>
    </source>
</evidence>
<dbReference type="NCBIfam" id="TIGR01812">
    <property type="entry name" value="sdhA_frdA_Gneg"/>
    <property type="match status" value="1"/>
</dbReference>
<dbReference type="PIRSF" id="PIRSF000171">
    <property type="entry name" value="SDHA_APRA_LASPO"/>
    <property type="match status" value="1"/>
</dbReference>
<accession>T0JTD7</accession>
<evidence type="ECO:0000256" key="5">
    <source>
        <dbReference type="ARBA" id="ARBA00022630"/>
    </source>
</evidence>
<dbReference type="InterPro" id="IPR030664">
    <property type="entry name" value="SdhA/FrdA/AprA"/>
</dbReference>
<dbReference type="Gene3D" id="1.20.58.100">
    <property type="entry name" value="Fumarate reductase/succinate dehydrogenase flavoprotein-like, C-terminal domain"/>
    <property type="match status" value="1"/>
</dbReference>
<keyword evidence="6" id="KW-0274">FAD</keyword>
<feature type="domain" description="Fumarate reductase/succinate dehydrogenase flavoprotein-like C-terminal" evidence="12">
    <location>
        <begin position="430"/>
        <end position="529"/>
    </location>
</feature>
<evidence type="ECO:0000256" key="10">
    <source>
        <dbReference type="PIRSR" id="PIRSR000171-1"/>
    </source>
</evidence>
<dbReference type="InterPro" id="IPR027477">
    <property type="entry name" value="Succ_DH/fumarate_Rdtase_cat_sf"/>
</dbReference>
<dbReference type="OrthoDB" id="9806724at2"/>
<dbReference type="PANTHER" id="PTHR11632:SF51">
    <property type="entry name" value="SUCCINATE DEHYDROGENASE [UBIQUINONE] FLAVOPROTEIN SUBUNIT, MITOCHONDRIAL"/>
    <property type="match status" value="1"/>
</dbReference>
<evidence type="ECO:0000313" key="13">
    <source>
        <dbReference type="EMBL" id="EQB40202.1"/>
    </source>
</evidence>
<dbReference type="Pfam" id="PF00890">
    <property type="entry name" value="FAD_binding_2"/>
    <property type="match status" value="1"/>
</dbReference>
<keyword evidence="14" id="KW-1185">Reference proteome</keyword>
<dbReference type="eggNOG" id="COG1053">
    <property type="taxonomic scope" value="Bacteria"/>
</dbReference>
<dbReference type="GO" id="GO:0005886">
    <property type="term" value="C:plasma membrane"/>
    <property type="evidence" value="ECO:0007669"/>
    <property type="project" value="UniProtKB-SubCell"/>
</dbReference>
<dbReference type="GO" id="GO:0022900">
    <property type="term" value="P:electron transport chain"/>
    <property type="evidence" value="ECO:0007669"/>
    <property type="project" value="InterPro"/>
</dbReference>
<protein>
    <submittedName>
        <fullName evidence="13">Succinate dehydrogenase</fullName>
    </submittedName>
</protein>
<dbReference type="EMBL" id="AUPZ01000003">
    <property type="protein sequence ID" value="EQB40202.1"/>
    <property type="molecule type" value="Genomic_DNA"/>
</dbReference>
<dbReference type="GO" id="GO:0009061">
    <property type="term" value="P:anaerobic respiration"/>
    <property type="evidence" value="ECO:0007669"/>
    <property type="project" value="TreeGrafter"/>
</dbReference>
<dbReference type="InterPro" id="IPR014006">
    <property type="entry name" value="Succ_Dhase_FrdA_Gneg"/>
</dbReference>
<feature type="active site" description="Proton acceptor" evidence="10">
    <location>
        <position position="272"/>
    </location>
</feature>
<gene>
    <name evidence="13" type="ORF">M947_02390</name>
</gene>
<dbReference type="STRING" id="1172190.M947_02390"/>
<dbReference type="PRINTS" id="PR00411">
    <property type="entry name" value="PNDRDTASEI"/>
</dbReference>
<keyword evidence="4" id="KW-0813">Transport</keyword>
<comment type="subcellular location">
    <subcellularLocation>
        <location evidence="2">Cell membrane</location>
        <topology evidence="2">Peripheral membrane protein</topology>
    </subcellularLocation>
</comment>
<dbReference type="InterPro" id="IPR037099">
    <property type="entry name" value="Fum_R/Succ_DH_flav-like_C_sf"/>
</dbReference>
<sequence length="539" mass="59091">MRSDVLIIGAGGAGLVAAINAHSQGAKVRVITKEYPTRSQTCMAQGGINAALGNASEDSVEAHIQNTLKSAHGIANEEAVRLLCQRAPEAVEWLDSIGVCFSRTKDAKIAQRTLGGASAPRACYAKDYTGLKILHTLYDRCNALGIEILSERYLLNLVTQKSISSDVYIGGATFLNIRSGEVETYEAASVIVATGGYSRVYDSHSTNSTSSTGDGLATAIRAGARLSDMEFIQFHPTALKNSSILISESARGAGGYLLNSKGERFTNELAPRDEVARAINEEIQKGEDVFLDIRHLGEEFIDRELPQERKLAKLYENVDPVYELVPIKPVAHYTMGGIEVDENSSTKIKGLFAVGECANHKIHGANRLGGNSLLELVVFGGQVGINAAKYAKTFDKVIDASEQTQRDKNFVAEVKESTNQIDFYEKRTLIGNIFYNNVGISRDEMGLKEALDAIYKIQKELPFMGVKDRSKTYNTNLVEFIEFVNMLELCENVLVCAISRCESRGAHYRSDIPKQNDIAYKAHTITYREDGVLCVNFVE</sequence>